<gene>
    <name evidence="2" type="ORF">ACFFGV_09270</name>
</gene>
<comment type="caution">
    <text evidence="2">The sequence shown here is derived from an EMBL/GenBank/DDBJ whole genome shotgun (WGS) entry which is preliminary data.</text>
</comment>
<name>A0ABV6LN93_9BACI</name>
<keyword evidence="1" id="KW-0472">Membrane</keyword>
<keyword evidence="1" id="KW-0812">Transmembrane</keyword>
<evidence type="ECO:0000256" key="1">
    <source>
        <dbReference type="SAM" id="Phobius"/>
    </source>
</evidence>
<evidence type="ECO:0000313" key="2">
    <source>
        <dbReference type="EMBL" id="MFC0523754.1"/>
    </source>
</evidence>
<keyword evidence="1" id="KW-1133">Transmembrane helix</keyword>
<proteinExistence type="predicted"/>
<dbReference type="Proteomes" id="UP001589836">
    <property type="component" value="Unassembled WGS sequence"/>
</dbReference>
<organism evidence="2 3">
    <name type="scientific">Pontibacillus salicampi</name>
    <dbReference type="NCBI Taxonomy" id="1449801"/>
    <lineage>
        <taxon>Bacteria</taxon>
        <taxon>Bacillati</taxon>
        <taxon>Bacillota</taxon>
        <taxon>Bacilli</taxon>
        <taxon>Bacillales</taxon>
        <taxon>Bacillaceae</taxon>
        <taxon>Pontibacillus</taxon>
    </lineage>
</organism>
<accession>A0ABV6LN93</accession>
<feature type="transmembrane region" description="Helical" evidence="1">
    <location>
        <begin position="21"/>
        <end position="39"/>
    </location>
</feature>
<protein>
    <submittedName>
        <fullName evidence="2">Uncharacterized protein</fullName>
    </submittedName>
</protein>
<dbReference type="RefSeq" id="WP_377346985.1">
    <property type="nucleotide sequence ID" value="NZ_JBHLTP010000007.1"/>
</dbReference>
<feature type="transmembrane region" description="Helical" evidence="1">
    <location>
        <begin position="98"/>
        <end position="116"/>
    </location>
</feature>
<keyword evidence="3" id="KW-1185">Reference proteome</keyword>
<dbReference type="EMBL" id="JBHLTP010000007">
    <property type="protein sequence ID" value="MFC0523754.1"/>
    <property type="molecule type" value="Genomic_DNA"/>
</dbReference>
<sequence>MSELTYDLDDIKYWRKKAFKYTVLVRLAGFLLFFTWALFELPLAYFIMIIGLYMIANALLKITGYDVHILKKKQTFSFLLEYERQKLGSHLFYKLRKINAIPPLVIGIIAGMGGGLLDKTVAPSIGELMKPLFLGSVSLLFFQDVMQEKNKDLQAFDTQTIQEAREQAEHDSFKRPFIWGFGGFFILFMIGLLI</sequence>
<reference evidence="2 3" key="1">
    <citation type="submission" date="2024-09" db="EMBL/GenBank/DDBJ databases">
        <authorList>
            <person name="Sun Q."/>
            <person name="Mori K."/>
        </authorList>
    </citation>
    <scope>NUCLEOTIDE SEQUENCE [LARGE SCALE GENOMIC DNA]</scope>
    <source>
        <strain evidence="2 3">NCAIM B.02529</strain>
    </source>
</reference>
<feature type="transmembrane region" description="Helical" evidence="1">
    <location>
        <begin position="177"/>
        <end position="193"/>
    </location>
</feature>
<feature type="transmembrane region" description="Helical" evidence="1">
    <location>
        <begin position="45"/>
        <end position="64"/>
    </location>
</feature>
<evidence type="ECO:0000313" key="3">
    <source>
        <dbReference type="Proteomes" id="UP001589836"/>
    </source>
</evidence>